<evidence type="ECO:0000313" key="2">
    <source>
        <dbReference type="Proteomes" id="UP001620460"/>
    </source>
</evidence>
<keyword evidence="2" id="KW-1185">Reference proteome</keyword>
<accession>A0ABW8JWW5</accession>
<proteinExistence type="predicted"/>
<reference evidence="1 2" key="1">
    <citation type="submission" date="2020-10" db="EMBL/GenBank/DDBJ databases">
        <title>Phylogeny of dyella-like bacteria.</title>
        <authorList>
            <person name="Fu J."/>
        </authorList>
    </citation>
    <scope>NUCLEOTIDE SEQUENCE [LARGE SCALE GENOMIC DNA]</scope>
    <source>
        <strain evidence="1 2">Gsoil3046</strain>
    </source>
</reference>
<name>A0ABW8JWW5_9GAMM</name>
<dbReference type="EMBL" id="JADIKM010000004">
    <property type="protein sequence ID" value="MFK2905348.1"/>
    <property type="molecule type" value="Genomic_DNA"/>
</dbReference>
<sequence length="203" mass="21402">MRGSVRSTRLAYTAAMTPRRLSLPCLLGGLALLAGCQSAELPSVPLPPHPMRPVPDVAGIRLGDTLASVQARFAGAHCKAVDAEDITEQCVIGGLPFAQAGDAVAYVSFAGERTVIVQAYGLPATGMALMVQALTARYGAPDDERHRPPHARPPAVSWSTDDWFLVATPAGEGQPFAGAILYQRAFVLDVQRAAARRGENVSD</sequence>
<dbReference type="RefSeq" id="WP_404634768.1">
    <property type="nucleotide sequence ID" value="NZ_JADIKM010000004.1"/>
</dbReference>
<protein>
    <submittedName>
        <fullName evidence="1">Uncharacterized protein</fullName>
    </submittedName>
</protein>
<dbReference type="Proteomes" id="UP001620460">
    <property type="component" value="Unassembled WGS sequence"/>
</dbReference>
<gene>
    <name evidence="1" type="ORF">ISP17_15400</name>
</gene>
<evidence type="ECO:0000313" key="1">
    <source>
        <dbReference type="EMBL" id="MFK2905348.1"/>
    </source>
</evidence>
<organism evidence="1 2">
    <name type="scientific">Dyella ginsengisoli</name>
    <dbReference type="NCBI Taxonomy" id="363848"/>
    <lineage>
        <taxon>Bacteria</taxon>
        <taxon>Pseudomonadati</taxon>
        <taxon>Pseudomonadota</taxon>
        <taxon>Gammaproteobacteria</taxon>
        <taxon>Lysobacterales</taxon>
        <taxon>Rhodanobacteraceae</taxon>
        <taxon>Dyella</taxon>
    </lineage>
</organism>
<comment type="caution">
    <text evidence="1">The sequence shown here is derived from an EMBL/GenBank/DDBJ whole genome shotgun (WGS) entry which is preliminary data.</text>
</comment>